<proteinExistence type="inferred from homology"/>
<dbReference type="SMART" id="SM01031">
    <property type="entry name" value="BHD_2"/>
    <property type="match status" value="1"/>
</dbReference>
<dbReference type="SMART" id="SM01030">
    <property type="entry name" value="BHD_1"/>
    <property type="match status" value="1"/>
</dbReference>
<dbReference type="GO" id="GO:0003697">
    <property type="term" value="F:single-stranded DNA binding"/>
    <property type="evidence" value="ECO:0007669"/>
    <property type="project" value="TreeGrafter"/>
</dbReference>
<evidence type="ECO:0000256" key="4">
    <source>
        <dbReference type="ARBA" id="ARBA00023204"/>
    </source>
</evidence>
<evidence type="ECO:0000256" key="2">
    <source>
        <dbReference type="ARBA" id="ARBA00009525"/>
    </source>
</evidence>
<keyword evidence="3" id="KW-0227">DNA damage</keyword>
<dbReference type="InterPro" id="IPR004583">
    <property type="entry name" value="DNA_repair_Rad4"/>
</dbReference>
<dbReference type="InterPro" id="IPR018325">
    <property type="entry name" value="Rad4/PNGase_transGLS-fold"/>
</dbReference>
<dbReference type="EMBL" id="KV453914">
    <property type="protein sequence ID" value="ODV78128.1"/>
    <property type="molecule type" value="Genomic_DNA"/>
</dbReference>
<feature type="domain" description="Rad4 beta-hairpin" evidence="8">
    <location>
        <begin position="475"/>
        <end position="542"/>
    </location>
</feature>
<dbReference type="Gene3D" id="3.90.260.10">
    <property type="entry name" value="Transglutaminase-like"/>
    <property type="match status" value="1"/>
</dbReference>
<dbReference type="InterPro" id="IPR036985">
    <property type="entry name" value="Transglutaminase-like_sf"/>
</dbReference>
<dbReference type="PANTHER" id="PTHR12135">
    <property type="entry name" value="DNA REPAIR PROTEIN XP-C / RAD4"/>
    <property type="match status" value="1"/>
</dbReference>
<evidence type="ECO:0000256" key="6">
    <source>
        <dbReference type="SAM" id="MobiDB-lite"/>
    </source>
</evidence>
<dbReference type="GO" id="GO:0071942">
    <property type="term" value="C:XPC complex"/>
    <property type="evidence" value="ECO:0007669"/>
    <property type="project" value="TreeGrafter"/>
</dbReference>
<dbReference type="GO" id="GO:0000111">
    <property type="term" value="C:nucleotide-excision repair factor 2 complex"/>
    <property type="evidence" value="ECO:0007669"/>
    <property type="project" value="TreeGrafter"/>
</dbReference>
<evidence type="ECO:0000256" key="3">
    <source>
        <dbReference type="ARBA" id="ARBA00022763"/>
    </source>
</evidence>
<feature type="domain" description="Rad4 beta-hairpin" evidence="9">
    <location>
        <begin position="553"/>
        <end position="640"/>
    </location>
</feature>
<keyword evidence="5" id="KW-0539">Nucleus</keyword>
<evidence type="ECO:0008006" key="12">
    <source>
        <dbReference type="Google" id="ProtNLM"/>
    </source>
</evidence>
<evidence type="ECO:0000313" key="11">
    <source>
        <dbReference type="Proteomes" id="UP000094285"/>
    </source>
</evidence>
<dbReference type="InterPro" id="IPR018326">
    <property type="entry name" value="Rad4_beta-hairpin_dom1"/>
</dbReference>
<dbReference type="InterPro" id="IPR038765">
    <property type="entry name" value="Papain-like_cys_pep_sf"/>
</dbReference>
<dbReference type="AlphaFoldDB" id="A0A1E4SF54"/>
<evidence type="ECO:0000313" key="10">
    <source>
        <dbReference type="EMBL" id="ODV78128.1"/>
    </source>
</evidence>
<dbReference type="InterPro" id="IPR042488">
    <property type="entry name" value="Rad4_BHD3_sf"/>
</dbReference>
<sequence length="680" mass="78767">MAREEPNLFIFNDSDLDSDIDAFGRGIKKRKVKVENEFQPSDSGSDSDEWDEIPLQTPVNPLEETTRDPSEESFNITIAKHTNVDKEKRKARIREKQVKTSIHHLGLVAYMTHFKKRNVLLSDKKVLRSLKKLLPESFIKGPYKKFRNMKAANFPNPQEADVLFIYVLKYLIKWFRINFKFDSNGIRVLGYLPPIGIKTPELFYPKAATSIQNRHDILKVILRFKHNRDTGAQLFTALLRSLGFESRMIFSLPVLPISTKLKPQPKIDHKKLEINKDFDLLYPYYWSEVVNPLDPGELIVLEGICFHDESKWLTRLKRFGKPNLLQYFTPIFYPVANELNQMWMQYVLALGSDNLMLDVSSRYMSDVSYRWFNKLDLRTDLGRCALLLQSLLRWFNKNLDYSPDANKELNCLREIALTNYTIPDTLSAMKRNPNIVTELNLRYNELIPPREVPIKQIVLDGKKIGVHFKNCLQVGKSETQWKFLGRSVKPQEIATPMKSTTVTFRRSVHNQRVHNLNIANGTPELNETKLFTFAQTCPYIKPRITLVGTTEVLPRNKYGNLEVYREAMVPDGCSWLKLSSIEHILQDYKSGKLKTPFMDSVEYVPVVVGFNFGSMPKAIIPIKQGVIVLNSQLDVVKKIWLYGKIRDDNLRKEEAISGWFHILSKLRIKSRLDSEYGEVG</sequence>
<dbReference type="Proteomes" id="UP000094285">
    <property type="component" value="Unassembled WGS sequence"/>
</dbReference>
<accession>A0A1E4SF54</accession>
<dbReference type="InterPro" id="IPR018328">
    <property type="entry name" value="Rad4_beta-hairpin_dom3"/>
</dbReference>
<evidence type="ECO:0000256" key="5">
    <source>
        <dbReference type="ARBA" id="ARBA00023242"/>
    </source>
</evidence>
<feature type="region of interest" description="Disordered" evidence="6">
    <location>
        <begin position="35"/>
        <end position="71"/>
    </location>
</feature>
<dbReference type="Gene3D" id="3.30.70.2460">
    <property type="entry name" value="Rad4, beta-hairpin domain BHD3"/>
    <property type="match status" value="1"/>
</dbReference>
<dbReference type="GO" id="GO:0006289">
    <property type="term" value="P:nucleotide-excision repair"/>
    <property type="evidence" value="ECO:0007669"/>
    <property type="project" value="InterPro"/>
</dbReference>
<dbReference type="Pfam" id="PF03835">
    <property type="entry name" value="Rad4"/>
    <property type="match status" value="1"/>
</dbReference>
<dbReference type="GO" id="GO:0003684">
    <property type="term" value="F:damaged DNA binding"/>
    <property type="evidence" value="ECO:0007669"/>
    <property type="project" value="InterPro"/>
</dbReference>
<dbReference type="GeneID" id="30984561"/>
<keyword evidence="11" id="KW-1185">Reference proteome</keyword>
<keyword evidence="4" id="KW-0234">DNA repair</keyword>
<organism evidence="10 11">
    <name type="scientific">Suhomyces tanzawaensis NRRL Y-17324</name>
    <dbReference type="NCBI Taxonomy" id="984487"/>
    <lineage>
        <taxon>Eukaryota</taxon>
        <taxon>Fungi</taxon>
        <taxon>Dikarya</taxon>
        <taxon>Ascomycota</taxon>
        <taxon>Saccharomycotina</taxon>
        <taxon>Pichiomycetes</taxon>
        <taxon>Debaryomycetaceae</taxon>
        <taxon>Suhomyces</taxon>
    </lineage>
</organism>
<feature type="domain" description="Rad4 beta-hairpin" evidence="7">
    <location>
        <begin position="418"/>
        <end position="473"/>
    </location>
</feature>
<gene>
    <name evidence="10" type="ORF">CANTADRAFT_55270</name>
</gene>
<evidence type="ECO:0000259" key="7">
    <source>
        <dbReference type="SMART" id="SM01030"/>
    </source>
</evidence>
<protein>
    <recommendedName>
        <fullName evidence="12">Rad4-domain-containing protein</fullName>
    </recommendedName>
</protein>
<dbReference type="InterPro" id="IPR018327">
    <property type="entry name" value="BHD_2"/>
</dbReference>
<evidence type="ECO:0000259" key="9">
    <source>
        <dbReference type="SMART" id="SM01032"/>
    </source>
</evidence>
<name>A0A1E4SF54_9ASCO</name>
<dbReference type="GO" id="GO:0005737">
    <property type="term" value="C:cytoplasm"/>
    <property type="evidence" value="ECO:0007669"/>
    <property type="project" value="TreeGrafter"/>
</dbReference>
<reference evidence="11" key="1">
    <citation type="submission" date="2016-05" db="EMBL/GenBank/DDBJ databases">
        <title>Comparative genomics of biotechnologically important yeasts.</title>
        <authorList>
            <consortium name="DOE Joint Genome Institute"/>
            <person name="Riley R."/>
            <person name="Haridas S."/>
            <person name="Wolfe K.H."/>
            <person name="Lopes M.R."/>
            <person name="Hittinger C.T."/>
            <person name="Goker M."/>
            <person name="Salamov A."/>
            <person name="Wisecaver J."/>
            <person name="Long T.M."/>
            <person name="Aerts A.L."/>
            <person name="Barry K."/>
            <person name="Choi C."/>
            <person name="Clum A."/>
            <person name="Coughlan A.Y."/>
            <person name="Deshpande S."/>
            <person name="Douglass A.P."/>
            <person name="Hanson S.J."/>
            <person name="Klenk H.-P."/>
            <person name="Labutti K."/>
            <person name="Lapidus A."/>
            <person name="Lindquist E."/>
            <person name="Lipzen A."/>
            <person name="Meier-Kolthoff J.P."/>
            <person name="Ohm R.A."/>
            <person name="Otillar R.P."/>
            <person name="Pangilinan J."/>
            <person name="Peng Y."/>
            <person name="Rokas A."/>
            <person name="Rosa C.A."/>
            <person name="Scheuner C."/>
            <person name="Sibirny A.A."/>
            <person name="Slot J.C."/>
            <person name="Stielow J.B."/>
            <person name="Sun H."/>
            <person name="Kurtzman C.P."/>
            <person name="Blackwell M."/>
            <person name="Grigoriev I.V."/>
            <person name="Jeffries T.W."/>
        </authorList>
    </citation>
    <scope>NUCLEOTIDE SEQUENCE [LARGE SCALE GENOMIC DNA]</scope>
    <source>
        <strain evidence="11">NRRL Y-17324</strain>
    </source>
</reference>
<dbReference type="STRING" id="984487.A0A1E4SF54"/>
<evidence type="ECO:0000259" key="8">
    <source>
        <dbReference type="SMART" id="SM01031"/>
    </source>
</evidence>
<dbReference type="PANTHER" id="PTHR12135:SF2">
    <property type="entry name" value="DNA REPAIR PROTEIN RAD34"/>
    <property type="match status" value="1"/>
</dbReference>
<comment type="subcellular location">
    <subcellularLocation>
        <location evidence="1">Nucleus</location>
    </subcellularLocation>
</comment>
<dbReference type="RefSeq" id="XP_020063250.1">
    <property type="nucleotide sequence ID" value="XM_020210425.1"/>
</dbReference>
<dbReference type="GO" id="GO:0006298">
    <property type="term" value="P:mismatch repair"/>
    <property type="evidence" value="ECO:0007669"/>
    <property type="project" value="TreeGrafter"/>
</dbReference>
<evidence type="ECO:0000256" key="1">
    <source>
        <dbReference type="ARBA" id="ARBA00004123"/>
    </source>
</evidence>
<dbReference type="OrthoDB" id="300780at2759"/>
<comment type="similarity">
    <text evidence="2">Belongs to the XPC family.</text>
</comment>
<dbReference type="Pfam" id="PF10403">
    <property type="entry name" value="BHD_1"/>
    <property type="match status" value="1"/>
</dbReference>
<dbReference type="SMART" id="SM01032">
    <property type="entry name" value="BHD_3"/>
    <property type="match status" value="1"/>
</dbReference>
<dbReference type="Pfam" id="PF10405">
    <property type="entry name" value="BHD_3"/>
    <property type="match status" value="1"/>
</dbReference>
<dbReference type="SUPFAM" id="SSF54001">
    <property type="entry name" value="Cysteine proteinases"/>
    <property type="match status" value="1"/>
</dbReference>
<dbReference type="Pfam" id="PF10404">
    <property type="entry name" value="BHD_2"/>
    <property type="match status" value="1"/>
</dbReference>